<name>A0ABV6LV65_9ACTN</name>
<accession>A0ABV6LV65</accession>
<proteinExistence type="predicted"/>
<dbReference type="EC" id="3.1.3.16" evidence="2"/>
<keyword evidence="2" id="KW-0378">Hydrolase</keyword>
<keyword evidence="3" id="KW-1185">Reference proteome</keyword>
<feature type="domain" description="PPM-type phosphatase" evidence="1">
    <location>
        <begin position="16"/>
        <end position="209"/>
    </location>
</feature>
<evidence type="ECO:0000259" key="1">
    <source>
        <dbReference type="Pfam" id="PF13672"/>
    </source>
</evidence>
<dbReference type="InterPro" id="IPR001932">
    <property type="entry name" value="PPM-type_phosphatase-like_dom"/>
</dbReference>
<dbReference type="RefSeq" id="WP_377243477.1">
    <property type="nucleotide sequence ID" value="NZ_JBHLUH010000002.1"/>
</dbReference>
<reference evidence="2 3" key="1">
    <citation type="submission" date="2024-09" db="EMBL/GenBank/DDBJ databases">
        <authorList>
            <person name="Sun Q."/>
            <person name="Mori K."/>
        </authorList>
    </citation>
    <scope>NUCLEOTIDE SEQUENCE [LARGE SCALE GENOMIC DNA]</scope>
    <source>
        <strain evidence="2 3">TBRC 3947</strain>
    </source>
</reference>
<evidence type="ECO:0000313" key="3">
    <source>
        <dbReference type="Proteomes" id="UP001589867"/>
    </source>
</evidence>
<comment type="caution">
    <text evidence="2">The sequence shown here is derived from an EMBL/GenBank/DDBJ whole genome shotgun (WGS) entry which is preliminary data.</text>
</comment>
<evidence type="ECO:0000313" key="2">
    <source>
        <dbReference type="EMBL" id="MFC0526123.1"/>
    </source>
</evidence>
<dbReference type="InterPro" id="IPR036457">
    <property type="entry name" value="PPM-type-like_dom_sf"/>
</dbReference>
<dbReference type="EMBL" id="JBHLUH010000002">
    <property type="protein sequence ID" value="MFC0526123.1"/>
    <property type="molecule type" value="Genomic_DNA"/>
</dbReference>
<protein>
    <submittedName>
        <fullName evidence="2">PP2C family serine/threonine-protein phosphatase</fullName>
        <ecNumber evidence="2">3.1.3.16</ecNumber>
    </submittedName>
</protein>
<organism evidence="2 3">
    <name type="scientific">Phytohabitans kaempferiae</name>
    <dbReference type="NCBI Taxonomy" id="1620943"/>
    <lineage>
        <taxon>Bacteria</taxon>
        <taxon>Bacillati</taxon>
        <taxon>Actinomycetota</taxon>
        <taxon>Actinomycetes</taxon>
        <taxon>Micromonosporales</taxon>
        <taxon>Micromonosporaceae</taxon>
    </lineage>
</organism>
<gene>
    <name evidence="2" type="ORF">ACFFIA_00385</name>
</gene>
<sequence length="245" mass="26282">MGTRAIAPTWFGASVRGPGHRHRRLPKQDAWRGTAGRFGSLVVVADGLGSRPHGGLGAVAACRAAHRAVRELAVTGVPDPADLFGRIEEHWRKEVEPLEPAECGTTVLLSLVHTSGGVLLGQVGDGLIAVETGATAEPLVQQRPGFGNETDALGSGRPPTWHSRWLLSPPAGFRVFMATDGVADDLRPDQVAGFVTELARQFVPLPPAERHRRLCAELRAWPTPGHFDDKTLALHWAERSDDACS</sequence>
<dbReference type="GO" id="GO:0004722">
    <property type="term" value="F:protein serine/threonine phosphatase activity"/>
    <property type="evidence" value="ECO:0007669"/>
    <property type="project" value="UniProtKB-EC"/>
</dbReference>
<dbReference type="Pfam" id="PF13672">
    <property type="entry name" value="PP2C_2"/>
    <property type="match status" value="1"/>
</dbReference>
<dbReference type="SUPFAM" id="SSF81606">
    <property type="entry name" value="PP2C-like"/>
    <property type="match status" value="1"/>
</dbReference>
<dbReference type="Gene3D" id="3.60.40.10">
    <property type="entry name" value="PPM-type phosphatase domain"/>
    <property type="match status" value="1"/>
</dbReference>
<dbReference type="Proteomes" id="UP001589867">
    <property type="component" value="Unassembled WGS sequence"/>
</dbReference>